<evidence type="ECO:0000313" key="2">
    <source>
        <dbReference type="EMBL" id="BBF92827.1"/>
    </source>
</evidence>
<gene>
    <name evidence="2" type="ORF">BLTE_15120</name>
</gene>
<reference evidence="2 3" key="1">
    <citation type="submission" date="2018-08" db="EMBL/GenBank/DDBJ databases">
        <title>Complete genome sequencing of Blastochloris tepida GI.</title>
        <authorList>
            <person name="Tsukatani Y."/>
            <person name="Mori H."/>
        </authorList>
    </citation>
    <scope>NUCLEOTIDE SEQUENCE [LARGE SCALE GENOMIC DNA]</scope>
    <source>
        <strain evidence="2 3">GI</strain>
    </source>
</reference>
<sequence>MTGIVHLNARDSASTAATTVIGASANGRILWKMPDGRTYADWEGNQDNASVVAGETGEVGEPQ</sequence>
<accession>A0A348FZU4</accession>
<evidence type="ECO:0000256" key="1">
    <source>
        <dbReference type="SAM" id="MobiDB-lite"/>
    </source>
</evidence>
<name>A0A348FZU4_9HYPH</name>
<dbReference type="EMBL" id="AP018907">
    <property type="protein sequence ID" value="BBF92827.1"/>
    <property type="molecule type" value="Genomic_DNA"/>
</dbReference>
<proteinExistence type="predicted"/>
<evidence type="ECO:0000313" key="3">
    <source>
        <dbReference type="Proteomes" id="UP000266934"/>
    </source>
</evidence>
<keyword evidence="3" id="KW-1185">Reference proteome</keyword>
<protein>
    <recommendedName>
        <fullName evidence="4">DUF4357 domain-containing protein</fullName>
    </recommendedName>
</protein>
<feature type="region of interest" description="Disordered" evidence="1">
    <location>
        <begin position="41"/>
        <end position="63"/>
    </location>
</feature>
<organism evidence="2 3">
    <name type="scientific">Blastochloris tepida</name>
    <dbReference type="NCBI Taxonomy" id="2233851"/>
    <lineage>
        <taxon>Bacteria</taxon>
        <taxon>Pseudomonadati</taxon>
        <taxon>Pseudomonadota</taxon>
        <taxon>Alphaproteobacteria</taxon>
        <taxon>Hyphomicrobiales</taxon>
        <taxon>Blastochloridaceae</taxon>
        <taxon>Blastochloris</taxon>
    </lineage>
</organism>
<dbReference type="AlphaFoldDB" id="A0A348FZU4"/>
<dbReference type="Proteomes" id="UP000266934">
    <property type="component" value="Chromosome"/>
</dbReference>
<evidence type="ECO:0008006" key="4">
    <source>
        <dbReference type="Google" id="ProtNLM"/>
    </source>
</evidence>
<dbReference type="KEGG" id="blag:BLTE_15120"/>